<dbReference type="Pfam" id="PF01871">
    <property type="entry name" value="AMMECR1"/>
    <property type="match status" value="1"/>
</dbReference>
<dbReference type="PANTHER" id="PTHR13016">
    <property type="entry name" value="AMMECR1 HOMOLOG"/>
    <property type="match status" value="1"/>
</dbReference>
<keyword evidence="3" id="KW-1185">Reference proteome</keyword>
<dbReference type="GO" id="GO:0008198">
    <property type="term" value="F:ferrous iron binding"/>
    <property type="evidence" value="ECO:0007669"/>
    <property type="project" value="InterPro"/>
</dbReference>
<dbReference type="NCBIfam" id="TIGR04336">
    <property type="entry name" value="AmmeMemoSam_B"/>
    <property type="match status" value="1"/>
</dbReference>
<gene>
    <name evidence="2" type="ORF">ATZ99_16480</name>
</gene>
<dbReference type="Gene3D" id="3.40.830.10">
    <property type="entry name" value="LigB-like"/>
    <property type="match status" value="1"/>
</dbReference>
<name>A0A162ME25_9FIRM</name>
<dbReference type="CDD" id="cd07951">
    <property type="entry name" value="ED_3B_N_AMMECR1"/>
    <property type="match status" value="1"/>
</dbReference>
<dbReference type="SUPFAM" id="SSF143447">
    <property type="entry name" value="AMMECR1-like"/>
    <property type="match status" value="1"/>
</dbReference>
<dbReference type="STRING" id="520767.ATZ99_16480"/>
<dbReference type="InterPro" id="IPR023473">
    <property type="entry name" value="AMMECR1"/>
</dbReference>
<dbReference type="InterPro" id="IPR002733">
    <property type="entry name" value="AMMECR1_domain"/>
</dbReference>
<accession>A0A162ME25</accession>
<dbReference type="PATRIC" id="fig|520767.4.peg.1764"/>
<dbReference type="InterPro" id="IPR027485">
    <property type="entry name" value="AMMECR1_N"/>
</dbReference>
<dbReference type="NCBIfam" id="TIGR04335">
    <property type="entry name" value="AmmeMemoSam_A"/>
    <property type="match status" value="1"/>
</dbReference>
<dbReference type="Proteomes" id="UP000075737">
    <property type="component" value="Unassembled WGS sequence"/>
</dbReference>
<sequence>MPHAPVMIEEIGNSQTEKIIKTVEAACFVGMEIEHLNPDCIVLISPHGPVFQDAIFVYDFPLRGDFSDFGAPDIKMEFKQDEILKEEIIKVAKRNNIPVVKSSEIPLRKFGVREELDHGVLVPLYFVSKYFREFKLVVMSFGLLPYEDLYKFGTVIKEAAEITGKKIVVIASGDLSHRLTPDAPAGFSPKGRLFDEILVKHLQNFDIEGLHSMDLSLIEKAGECGLRSIWIMLGSLDGLKVEPKVLSYEGPFGVGYCVARFLPLGEGESKLKELYDKRMKEVEKRRQKEDPYVSLARKTVETYVKTGKIIDVPQGLPEEMLTQRAGVFVSIKKHGQLRGCIGTIFPTRENIAEEIIQNAISAGCEDPRFFPVEKEELPDLTYSVDVLMPPEKVKSKKELDPKKYGVIVRRGKRTGLLLPDLEGIDTVEEQLEIALRKAGISPEEDYEIERFEVVRHF</sequence>
<dbReference type="AlphaFoldDB" id="A0A162ME25"/>
<dbReference type="InterPro" id="IPR036071">
    <property type="entry name" value="AMMECR1_dom_sf"/>
</dbReference>
<reference evidence="2 3" key="1">
    <citation type="submission" date="2015-12" db="EMBL/GenBank/DDBJ databases">
        <title>Draft genome of Thermovenabulum gondwanense isolated from a red thermophilic microbial mat colonisisng an outflow channel of a bore well.</title>
        <authorList>
            <person name="Patel B.K."/>
        </authorList>
    </citation>
    <scope>NUCLEOTIDE SEQUENCE [LARGE SCALE GENOMIC DNA]</scope>
    <source>
        <strain evidence="2 3">R270</strain>
    </source>
</reference>
<dbReference type="Pfam" id="PF02900">
    <property type="entry name" value="LigB"/>
    <property type="match status" value="1"/>
</dbReference>
<evidence type="ECO:0000313" key="3">
    <source>
        <dbReference type="Proteomes" id="UP000075737"/>
    </source>
</evidence>
<dbReference type="Gene3D" id="3.30.1490.150">
    <property type="entry name" value="Hypothetical protein ph0010, domain 2"/>
    <property type="match status" value="1"/>
</dbReference>
<comment type="caution">
    <text evidence="2">The sequence shown here is derived from an EMBL/GenBank/DDBJ whole genome shotgun (WGS) entry which is preliminary data.</text>
</comment>
<protein>
    <recommendedName>
        <fullName evidence="1">AMMECR1 domain-containing protein</fullName>
    </recommendedName>
</protein>
<dbReference type="GO" id="GO:0016702">
    <property type="term" value="F:oxidoreductase activity, acting on single donors with incorporation of molecular oxygen, incorporation of two atoms of oxygen"/>
    <property type="evidence" value="ECO:0007669"/>
    <property type="project" value="UniProtKB-ARBA"/>
</dbReference>
<dbReference type="SUPFAM" id="SSF53213">
    <property type="entry name" value="LigB-like"/>
    <property type="match status" value="1"/>
</dbReference>
<organism evidence="2 3">
    <name type="scientific">Thermovenabulum gondwanense</name>
    <dbReference type="NCBI Taxonomy" id="520767"/>
    <lineage>
        <taxon>Bacteria</taxon>
        <taxon>Bacillati</taxon>
        <taxon>Bacillota</taxon>
        <taxon>Clostridia</taxon>
        <taxon>Thermosediminibacterales</taxon>
        <taxon>Thermosediminibacteraceae</taxon>
        <taxon>Thermovenabulum</taxon>
    </lineage>
</organism>
<evidence type="ECO:0000259" key="1">
    <source>
        <dbReference type="PROSITE" id="PS51112"/>
    </source>
</evidence>
<dbReference type="EMBL" id="LOHZ01000035">
    <property type="protein sequence ID" value="KYO65414.1"/>
    <property type="molecule type" value="Genomic_DNA"/>
</dbReference>
<dbReference type="NCBIfam" id="TIGR00296">
    <property type="entry name" value="TIGR00296 family protein"/>
    <property type="match status" value="1"/>
</dbReference>
<proteinExistence type="predicted"/>
<evidence type="ECO:0000313" key="2">
    <source>
        <dbReference type="EMBL" id="KYO65414.1"/>
    </source>
</evidence>
<dbReference type="InterPro" id="IPR004183">
    <property type="entry name" value="Xdiol_dOase_suB"/>
</dbReference>
<dbReference type="PANTHER" id="PTHR13016:SF0">
    <property type="entry name" value="AMME SYNDROME CANDIDATE GENE 1 PROTEIN"/>
    <property type="match status" value="1"/>
</dbReference>
<dbReference type="InterPro" id="IPR027623">
    <property type="entry name" value="AmmeMemoSam_A"/>
</dbReference>
<dbReference type="Gene3D" id="3.30.700.20">
    <property type="entry name" value="Hypothetical protein ph0010, domain 1"/>
    <property type="match status" value="1"/>
</dbReference>
<feature type="domain" description="AMMECR1" evidence="1">
    <location>
        <begin position="287"/>
        <end position="457"/>
    </location>
</feature>
<dbReference type="PROSITE" id="PS51112">
    <property type="entry name" value="AMMECR1"/>
    <property type="match status" value="1"/>
</dbReference>